<dbReference type="PANTHER" id="PTHR47332">
    <property type="entry name" value="SET DOMAIN-CONTAINING PROTEIN 5"/>
    <property type="match status" value="1"/>
</dbReference>
<feature type="non-terminal residue" evidence="2">
    <location>
        <position position="216"/>
    </location>
</feature>
<dbReference type="InterPro" id="IPR011990">
    <property type="entry name" value="TPR-like_helical_dom_sf"/>
</dbReference>
<dbReference type="CDD" id="cd20071">
    <property type="entry name" value="SET_SMYD"/>
    <property type="match status" value="1"/>
</dbReference>
<dbReference type="InterPro" id="IPR001214">
    <property type="entry name" value="SET_dom"/>
</dbReference>
<dbReference type="SUPFAM" id="SSF82199">
    <property type="entry name" value="SET domain"/>
    <property type="match status" value="1"/>
</dbReference>
<dbReference type="AlphaFoldDB" id="A0A3N4HTT7"/>
<dbReference type="PANTHER" id="PTHR47332:SF4">
    <property type="entry name" value="SET DOMAIN-CONTAINING PROTEIN 5"/>
    <property type="match status" value="1"/>
</dbReference>
<dbReference type="PROSITE" id="PS50280">
    <property type="entry name" value="SET"/>
    <property type="match status" value="1"/>
</dbReference>
<name>A0A3N4HTT7_ASCIM</name>
<sequence>MANPPTSLIKPIFAVKHSLDKGYHLVATRDIKAGTLVLDEKPLIVLSQSFQNDNAWLVHTRIEMLLQKMNEKNVMDFHILYCSPDADTDTIHHNRFYKNCFNLENQFDGPEVPREDGCFKYASRINHACSPNTEATYYRALGRQKVYALKDIAAGDDFTVSYTNVLASRQSRQEDLETRYGFQCCCEACSLDTEESTDRDRRLQIVQRTLESVHSS</sequence>
<feature type="domain" description="SET" evidence="1">
    <location>
        <begin position="11"/>
        <end position="163"/>
    </location>
</feature>
<dbReference type="Gene3D" id="2.170.270.10">
    <property type="entry name" value="SET domain"/>
    <property type="match status" value="1"/>
</dbReference>
<dbReference type="OrthoDB" id="438641at2759"/>
<dbReference type="Pfam" id="PF00856">
    <property type="entry name" value="SET"/>
    <property type="match status" value="1"/>
</dbReference>
<protein>
    <submittedName>
        <fullName evidence="2">SET domain-containing protein</fullName>
    </submittedName>
</protein>
<organism evidence="2 3">
    <name type="scientific">Ascobolus immersus RN42</name>
    <dbReference type="NCBI Taxonomy" id="1160509"/>
    <lineage>
        <taxon>Eukaryota</taxon>
        <taxon>Fungi</taxon>
        <taxon>Dikarya</taxon>
        <taxon>Ascomycota</taxon>
        <taxon>Pezizomycotina</taxon>
        <taxon>Pezizomycetes</taxon>
        <taxon>Pezizales</taxon>
        <taxon>Ascobolaceae</taxon>
        <taxon>Ascobolus</taxon>
    </lineage>
</organism>
<dbReference type="InterPro" id="IPR046341">
    <property type="entry name" value="SET_dom_sf"/>
</dbReference>
<dbReference type="Proteomes" id="UP000275078">
    <property type="component" value="Unassembled WGS sequence"/>
</dbReference>
<dbReference type="EMBL" id="ML119754">
    <property type="protein sequence ID" value="RPA75918.1"/>
    <property type="molecule type" value="Genomic_DNA"/>
</dbReference>
<dbReference type="SMART" id="SM00317">
    <property type="entry name" value="SET"/>
    <property type="match status" value="1"/>
</dbReference>
<proteinExistence type="predicted"/>
<dbReference type="Gene3D" id="1.25.40.10">
    <property type="entry name" value="Tetratricopeptide repeat domain"/>
    <property type="match status" value="1"/>
</dbReference>
<keyword evidence="3" id="KW-1185">Reference proteome</keyword>
<dbReference type="STRING" id="1160509.A0A3N4HTT7"/>
<dbReference type="InterPro" id="IPR053185">
    <property type="entry name" value="SET_domain_protein"/>
</dbReference>
<accession>A0A3N4HTT7</accession>
<gene>
    <name evidence="2" type="ORF">BJ508DRAFT_214036</name>
</gene>
<reference evidence="2 3" key="1">
    <citation type="journal article" date="2018" name="Nat. Ecol. Evol.">
        <title>Pezizomycetes genomes reveal the molecular basis of ectomycorrhizal truffle lifestyle.</title>
        <authorList>
            <person name="Murat C."/>
            <person name="Payen T."/>
            <person name="Noel B."/>
            <person name="Kuo A."/>
            <person name="Morin E."/>
            <person name="Chen J."/>
            <person name="Kohler A."/>
            <person name="Krizsan K."/>
            <person name="Balestrini R."/>
            <person name="Da Silva C."/>
            <person name="Montanini B."/>
            <person name="Hainaut M."/>
            <person name="Levati E."/>
            <person name="Barry K.W."/>
            <person name="Belfiori B."/>
            <person name="Cichocki N."/>
            <person name="Clum A."/>
            <person name="Dockter R.B."/>
            <person name="Fauchery L."/>
            <person name="Guy J."/>
            <person name="Iotti M."/>
            <person name="Le Tacon F."/>
            <person name="Lindquist E.A."/>
            <person name="Lipzen A."/>
            <person name="Malagnac F."/>
            <person name="Mello A."/>
            <person name="Molinier V."/>
            <person name="Miyauchi S."/>
            <person name="Poulain J."/>
            <person name="Riccioni C."/>
            <person name="Rubini A."/>
            <person name="Sitrit Y."/>
            <person name="Splivallo R."/>
            <person name="Traeger S."/>
            <person name="Wang M."/>
            <person name="Zifcakova L."/>
            <person name="Wipf D."/>
            <person name="Zambonelli A."/>
            <person name="Paolocci F."/>
            <person name="Nowrousian M."/>
            <person name="Ottonello S."/>
            <person name="Baldrian P."/>
            <person name="Spatafora J.W."/>
            <person name="Henrissat B."/>
            <person name="Nagy L.G."/>
            <person name="Aury J.M."/>
            <person name="Wincker P."/>
            <person name="Grigoriev I.V."/>
            <person name="Bonfante P."/>
            <person name="Martin F.M."/>
        </authorList>
    </citation>
    <scope>NUCLEOTIDE SEQUENCE [LARGE SCALE GENOMIC DNA]</scope>
    <source>
        <strain evidence="2 3">RN42</strain>
    </source>
</reference>
<evidence type="ECO:0000313" key="3">
    <source>
        <dbReference type="Proteomes" id="UP000275078"/>
    </source>
</evidence>
<evidence type="ECO:0000313" key="2">
    <source>
        <dbReference type="EMBL" id="RPA75918.1"/>
    </source>
</evidence>
<evidence type="ECO:0000259" key="1">
    <source>
        <dbReference type="PROSITE" id="PS50280"/>
    </source>
</evidence>